<dbReference type="InterPro" id="IPR032710">
    <property type="entry name" value="NTF2-like_dom_sf"/>
</dbReference>
<dbReference type="EMBL" id="CP013187">
    <property type="protein sequence ID" value="ALO41760.1"/>
    <property type="molecule type" value="Genomic_DNA"/>
</dbReference>
<keyword evidence="3" id="KW-1185">Reference proteome</keyword>
<accession>A0A0S2K072</accession>
<sequence>MRSRYSAYATNNAQYILETYAKSEQSNHSLEDIEAFASIANFIKLEIVSTKTSPEFDYVEFKAHYLAGGKHCQIHEVSRFIKEEGAWRYLDGQLYDVPELKVSRNDPCPCNSGKKFKKCHAS</sequence>
<name>A0A0S2K072_9GAMM</name>
<organism evidence="2 3">
    <name type="scientific">Pseudoalteromonas phenolica</name>
    <dbReference type="NCBI Taxonomy" id="161398"/>
    <lineage>
        <taxon>Bacteria</taxon>
        <taxon>Pseudomonadati</taxon>
        <taxon>Pseudomonadota</taxon>
        <taxon>Gammaproteobacteria</taxon>
        <taxon>Alteromonadales</taxon>
        <taxon>Pseudoalteromonadaceae</taxon>
        <taxon>Pseudoalteromonas</taxon>
    </lineage>
</organism>
<dbReference type="InterPro" id="IPR048469">
    <property type="entry name" value="YchJ-like_M"/>
</dbReference>
<gene>
    <name evidence="2" type="ORF">PP2015_1246</name>
</gene>
<dbReference type="Proteomes" id="UP000061457">
    <property type="component" value="Chromosome I"/>
</dbReference>
<dbReference type="Gene3D" id="3.10.450.50">
    <property type="match status" value="1"/>
</dbReference>
<dbReference type="SUPFAM" id="SSF54427">
    <property type="entry name" value="NTF2-like"/>
    <property type="match status" value="1"/>
</dbReference>
<evidence type="ECO:0000259" key="1">
    <source>
        <dbReference type="Pfam" id="PF17775"/>
    </source>
</evidence>
<proteinExistence type="predicted"/>
<dbReference type="PANTHER" id="PTHR33747:SF1">
    <property type="entry name" value="ADENYLATE CYCLASE-ASSOCIATED CAP C-TERMINAL DOMAIN-CONTAINING PROTEIN"/>
    <property type="match status" value="1"/>
</dbReference>
<feature type="domain" description="YchJ-like middle NTF2-like" evidence="1">
    <location>
        <begin position="1"/>
        <end position="92"/>
    </location>
</feature>
<dbReference type="Pfam" id="PF17775">
    <property type="entry name" value="YchJ_M-like"/>
    <property type="match status" value="1"/>
</dbReference>
<dbReference type="STRING" id="161398.PP2015_1246"/>
<dbReference type="AlphaFoldDB" id="A0A0S2K072"/>
<protein>
    <recommendedName>
        <fullName evidence="1">YchJ-like middle NTF2-like domain-containing protein</fullName>
    </recommendedName>
</protein>
<dbReference type="KEGG" id="pphe:PP2015_1246"/>
<dbReference type="PANTHER" id="PTHR33747">
    <property type="entry name" value="UPF0225 PROTEIN SCO1677"/>
    <property type="match status" value="1"/>
</dbReference>
<dbReference type="PATRIC" id="fig|161398.10.peg.1268"/>
<dbReference type="OrthoDB" id="21421at2"/>
<evidence type="ECO:0000313" key="3">
    <source>
        <dbReference type="Proteomes" id="UP000061457"/>
    </source>
</evidence>
<dbReference type="SUPFAM" id="SSF103642">
    <property type="entry name" value="Sec-C motif"/>
    <property type="match status" value="1"/>
</dbReference>
<reference evidence="2 3" key="1">
    <citation type="submission" date="2015-11" db="EMBL/GenBank/DDBJ databases">
        <authorList>
            <person name="Zhang Y."/>
            <person name="Guo Z."/>
        </authorList>
    </citation>
    <scope>NUCLEOTIDE SEQUENCE [LARGE SCALE GENOMIC DNA]</scope>
    <source>
        <strain evidence="2 3">KCTC 12086</strain>
    </source>
</reference>
<dbReference type="Pfam" id="PF02810">
    <property type="entry name" value="SEC-C"/>
    <property type="match status" value="1"/>
</dbReference>
<evidence type="ECO:0000313" key="2">
    <source>
        <dbReference type="EMBL" id="ALO41760.1"/>
    </source>
</evidence>
<dbReference type="InterPro" id="IPR004027">
    <property type="entry name" value="SEC_C_motif"/>
</dbReference>